<dbReference type="SUPFAM" id="SSF47413">
    <property type="entry name" value="lambda repressor-like DNA-binding domains"/>
    <property type="match status" value="1"/>
</dbReference>
<reference evidence="5" key="1">
    <citation type="journal article" date="2019" name="Int. J. Syst. Evol. Microbiol.">
        <title>The Global Catalogue of Microorganisms (GCM) 10K type strain sequencing project: providing services to taxonomists for standard genome sequencing and annotation.</title>
        <authorList>
            <consortium name="The Broad Institute Genomics Platform"/>
            <consortium name="The Broad Institute Genome Sequencing Center for Infectious Disease"/>
            <person name="Wu L."/>
            <person name="Ma J."/>
        </authorList>
    </citation>
    <scope>NUCLEOTIDE SEQUENCE [LARGE SCALE GENOMIC DNA]</scope>
    <source>
        <strain evidence="5">JCM 16902</strain>
    </source>
</reference>
<dbReference type="Pfam" id="PF01381">
    <property type="entry name" value="HTH_3"/>
    <property type="match status" value="1"/>
</dbReference>
<comment type="caution">
    <text evidence="4">The sequence shown here is derived from an EMBL/GenBank/DDBJ whole genome shotgun (WGS) entry which is preliminary data.</text>
</comment>
<feature type="transmembrane region" description="Helical" evidence="2">
    <location>
        <begin position="128"/>
        <end position="150"/>
    </location>
</feature>
<feature type="domain" description="HTH cro/C1-type" evidence="3">
    <location>
        <begin position="21"/>
        <end position="73"/>
    </location>
</feature>
<evidence type="ECO:0000256" key="1">
    <source>
        <dbReference type="SAM" id="MobiDB-lite"/>
    </source>
</evidence>
<organism evidence="4 5">
    <name type="scientific">Kineosporia mesophila</name>
    <dbReference type="NCBI Taxonomy" id="566012"/>
    <lineage>
        <taxon>Bacteria</taxon>
        <taxon>Bacillati</taxon>
        <taxon>Actinomycetota</taxon>
        <taxon>Actinomycetes</taxon>
        <taxon>Kineosporiales</taxon>
        <taxon>Kineosporiaceae</taxon>
        <taxon>Kineosporia</taxon>
    </lineage>
</organism>
<dbReference type="InterPro" id="IPR001387">
    <property type="entry name" value="Cro/C1-type_HTH"/>
</dbReference>
<dbReference type="EMBL" id="BAAAZO010000001">
    <property type="protein sequence ID" value="GAA3593578.1"/>
    <property type="molecule type" value="Genomic_DNA"/>
</dbReference>
<accession>A0ABP6YYX8</accession>
<dbReference type="Gene3D" id="1.10.260.40">
    <property type="entry name" value="lambda repressor-like DNA-binding domains"/>
    <property type="match status" value="1"/>
</dbReference>
<protein>
    <recommendedName>
        <fullName evidence="3">HTH cro/C1-type domain-containing protein</fullName>
    </recommendedName>
</protein>
<keyword evidence="2" id="KW-0472">Membrane</keyword>
<evidence type="ECO:0000313" key="4">
    <source>
        <dbReference type="EMBL" id="GAA3593578.1"/>
    </source>
</evidence>
<dbReference type="InterPro" id="IPR010982">
    <property type="entry name" value="Lambda_DNA-bd_dom_sf"/>
</dbReference>
<dbReference type="Proteomes" id="UP001501074">
    <property type="component" value="Unassembled WGS sequence"/>
</dbReference>
<name>A0ABP6YYX8_9ACTN</name>
<dbReference type="SMART" id="SM00530">
    <property type="entry name" value="HTH_XRE"/>
    <property type="match status" value="1"/>
</dbReference>
<evidence type="ECO:0000256" key="2">
    <source>
        <dbReference type="SAM" id="Phobius"/>
    </source>
</evidence>
<dbReference type="CDD" id="cd00093">
    <property type="entry name" value="HTH_XRE"/>
    <property type="match status" value="1"/>
</dbReference>
<feature type="compositionally biased region" description="Polar residues" evidence="1">
    <location>
        <begin position="11"/>
        <end position="23"/>
    </location>
</feature>
<keyword evidence="2" id="KW-0812">Transmembrane</keyword>
<sequence>MANVGRPKSNAFGSTTAGTQLASSLRRHDLSQAELSRRLMVSTRTVGRWLNGTDGPDPDIARRLAEELSEPELRTWWSWPTDTGGAPGEQKLATVHRSPSPAIFTTPPSPGEEPLQGGWRTRLSRRPLLVAAVLGCLLVIGTVLVLTQLWEGKPSTTPVSGTQPESTDAQPIYEGQIDGRMSGGRPAAHDITVWSLPSTTTGCDISPCLPGTAEAGHMTLPASVKVVCVSKGQQIRNGAPGEPGFYRDDRWLRLSPAPEIQNPTSQVVFLSNIWFERDQLPADLPTCAGEK</sequence>
<dbReference type="RefSeq" id="WP_231489457.1">
    <property type="nucleotide sequence ID" value="NZ_BAAAZO010000001.1"/>
</dbReference>
<keyword evidence="2" id="KW-1133">Transmembrane helix</keyword>
<keyword evidence="5" id="KW-1185">Reference proteome</keyword>
<feature type="region of interest" description="Disordered" evidence="1">
    <location>
        <begin position="1"/>
        <end position="25"/>
    </location>
</feature>
<gene>
    <name evidence="4" type="ORF">GCM10022223_05610</name>
</gene>
<proteinExistence type="predicted"/>
<evidence type="ECO:0000259" key="3">
    <source>
        <dbReference type="PROSITE" id="PS50943"/>
    </source>
</evidence>
<dbReference type="PROSITE" id="PS50943">
    <property type="entry name" value="HTH_CROC1"/>
    <property type="match status" value="1"/>
</dbReference>
<evidence type="ECO:0000313" key="5">
    <source>
        <dbReference type="Proteomes" id="UP001501074"/>
    </source>
</evidence>